<organism evidence="2 3">
    <name type="scientific">Aphanomyces stellatus</name>
    <dbReference type="NCBI Taxonomy" id="120398"/>
    <lineage>
        <taxon>Eukaryota</taxon>
        <taxon>Sar</taxon>
        <taxon>Stramenopiles</taxon>
        <taxon>Oomycota</taxon>
        <taxon>Saprolegniomycetes</taxon>
        <taxon>Saprolegniales</taxon>
        <taxon>Verrucalvaceae</taxon>
        <taxon>Aphanomyces</taxon>
    </lineage>
</organism>
<gene>
    <name evidence="2" type="primary">Aste57867_270</name>
    <name evidence="1" type="ORF">As57867_000270</name>
    <name evidence="2" type="ORF">ASTE57867_270</name>
</gene>
<dbReference type="AlphaFoldDB" id="A0A485K4P7"/>
<accession>A0A485K4P7</accession>
<keyword evidence="3" id="KW-1185">Reference proteome</keyword>
<evidence type="ECO:0000313" key="1">
    <source>
        <dbReference type="EMBL" id="KAF0720477.1"/>
    </source>
</evidence>
<reference evidence="2 3" key="1">
    <citation type="submission" date="2019-03" db="EMBL/GenBank/DDBJ databases">
        <authorList>
            <person name="Gaulin E."/>
            <person name="Dumas B."/>
        </authorList>
    </citation>
    <scope>NUCLEOTIDE SEQUENCE [LARGE SCALE GENOMIC DNA]</scope>
    <source>
        <strain evidence="2">CBS 568.67</strain>
    </source>
</reference>
<dbReference type="EMBL" id="CAADRA010000011">
    <property type="protein sequence ID" value="VFT77496.1"/>
    <property type="molecule type" value="Genomic_DNA"/>
</dbReference>
<proteinExistence type="predicted"/>
<dbReference type="Proteomes" id="UP000332933">
    <property type="component" value="Unassembled WGS sequence"/>
</dbReference>
<reference evidence="1" key="2">
    <citation type="submission" date="2019-06" db="EMBL/GenBank/DDBJ databases">
        <title>Genomics analysis of Aphanomyces spp. identifies a new class of oomycete effector associated with host adaptation.</title>
        <authorList>
            <person name="Gaulin E."/>
        </authorList>
    </citation>
    <scope>NUCLEOTIDE SEQUENCE</scope>
    <source>
        <strain evidence="1">CBS 578.67</strain>
    </source>
</reference>
<dbReference type="EMBL" id="VJMH01000011">
    <property type="protein sequence ID" value="KAF0720477.1"/>
    <property type="molecule type" value="Genomic_DNA"/>
</dbReference>
<evidence type="ECO:0000313" key="2">
    <source>
        <dbReference type="EMBL" id="VFT77496.1"/>
    </source>
</evidence>
<evidence type="ECO:0000313" key="3">
    <source>
        <dbReference type="Proteomes" id="UP000332933"/>
    </source>
</evidence>
<name>A0A485K4P7_9STRA</name>
<sequence>MSWTPLDIALAAAPMPHAFLPLVRHFQAPRLCALLLCGTRTVERAAVANSHIALAAVHITLPFPTVPHAQASRVDLVLASLDLATPTAFVKLAFPRPCHGFVSAVVKVTGRHGALLLVVGTVFFQRLTAYGNVMLPYVFV</sequence>
<protein>
    <submittedName>
        <fullName evidence="2">Aste57867_270 protein</fullName>
    </submittedName>
</protein>